<keyword evidence="2" id="KW-0472">Membrane</keyword>
<reference evidence="3 4" key="1">
    <citation type="submission" date="2020-08" db="EMBL/GenBank/DDBJ databases">
        <title>Genome public.</title>
        <authorList>
            <person name="Liu C."/>
            <person name="Sun Q."/>
        </authorList>
    </citation>
    <scope>NUCLEOTIDE SEQUENCE [LARGE SCALE GENOMIC DNA]</scope>
    <source>
        <strain evidence="3 4">NSJ-6</strain>
    </source>
</reference>
<dbReference type="SUPFAM" id="SSF54523">
    <property type="entry name" value="Pili subunits"/>
    <property type="match status" value="1"/>
</dbReference>
<dbReference type="EMBL" id="JACOOO010000044">
    <property type="protein sequence ID" value="MBC5630797.1"/>
    <property type="molecule type" value="Genomic_DNA"/>
</dbReference>
<dbReference type="RefSeq" id="WP_186861027.1">
    <property type="nucleotide sequence ID" value="NZ_JACOOO010000044.1"/>
</dbReference>
<proteinExistence type="predicted"/>
<comment type="caution">
    <text evidence="3">The sequence shown here is derived from an EMBL/GenBank/DDBJ whole genome shotgun (WGS) entry which is preliminary data.</text>
</comment>
<keyword evidence="2" id="KW-1133">Transmembrane helix</keyword>
<dbReference type="Pfam" id="PF07963">
    <property type="entry name" value="N_methyl"/>
    <property type="match status" value="1"/>
</dbReference>
<dbReference type="InterPro" id="IPR012902">
    <property type="entry name" value="N_methyl_site"/>
</dbReference>
<dbReference type="Proteomes" id="UP000596929">
    <property type="component" value="Unassembled WGS sequence"/>
</dbReference>
<accession>A0ABR7DH85</accession>
<protein>
    <submittedName>
        <fullName evidence="3">Prepilin-type N-terminal cleavage/methylation domain-containing protein</fullName>
    </submittedName>
</protein>
<keyword evidence="4" id="KW-1185">Reference proteome</keyword>
<evidence type="ECO:0000313" key="3">
    <source>
        <dbReference type="EMBL" id="MBC5630797.1"/>
    </source>
</evidence>
<feature type="compositionally biased region" description="Polar residues" evidence="1">
    <location>
        <begin position="134"/>
        <end position="145"/>
    </location>
</feature>
<evidence type="ECO:0000256" key="2">
    <source>
        <dbReference type="SAM" id="Phobius"/>
    </source>
</evidence>
<feature type="region of interest" description="Disordered" evidence="1">
    <location>
        <begin position="131"/>
        <end position="161"/>
    </location>
</feature>
<dbReference type="PANTHER" id="PTHR30093">
    <property type="entry name" value="GENERAL SECRETION PATHWAY PROTEIN G"/>
    <property type="match status" value="1"/>
</dbReference>
<name>A0ABR7DH85_9CLOT</name>
<dbReference type="NCBIfam" id="TIGR02532">
    <property type="entry name" value="IV_pilin_GFxxxE"/>
    <property type="match status" value="1"/>
</dbReference>
<evidence type="ECO:0000256" key="1">
    <source>
        <dbReference type="SAM" id="MobiDB-lite"/>
    </source>
</evidence>
<dbReference type="Gene3D" id="3.30.700.10">
    <property type="entry name" value="Glycoprotein, Type 4 Pilin"/>
    <property type="match status" value="1"/>
</dbReference>
<sequence>MIKNLKNKKKGFTLIELIIVIAIIGILAAIALPKFGEVRKNANIKADIANGKTIAGAVTTLMAEEKIIIGSKEFVIGNGTVTDGSVAPATGESTTLLGYLQSAPTPKVSKTNNRFVVKVTADGNVTVHAAPEATTGNGLDTSNQVYPEVTPASGHPYYPNN</sequence>
<keyword evidence="2" id="KW-0812">Transmembrane</keyword>
<feature type="transmembrane region" description="Helical" evidence="2">
    <location>
        <begin position="12"/>
        <end position="32"/>
    </location>
</feature>
<dbReference type="PROSITE" id="PS00409">
    <property type="entry name" value="PROKAR_NTER_METHYL"/>
    <property type="match status" value="1"/>
</dbReference>
<dbReference type="InterPro" id="IPR045584">
    <property type="entry name" value="Pilin-like"/>
</dbReference>
<gene>
    <name evidence="3" type="ORF">H8S20_18240</name>
</gene>
<evidence type="ECO:0000313" key="4">
    <source>
        <dbReference type="Proteomes" id="UP000596929"/>
    </source>
</evidence>
<organism evidence="3 4">
    <name type="scientific">Clostridium hominis</name>
    <dbReference type="NCBI Taxonomy" id="2763036"/>
    <lineage>
        <taxon>Bacteria</taxon>
        <taxon>Bacillati</taxon>
        <taxon>Bacillota</taxon>
        <taxon>Clostridia</taxon>
        <taxon>Eubacteriales</taxon>
        <taxon>Clostridiaceae</taxon>
        <taxon>Clostridium</taxon>
    </lineage>
</organism>